<dbReference type="STRING" id="45235.A0A2K3QJ42"/>
<name>A0A2K3QJ42_9HYPO</name>
<accession>A0A2K3QJ42</accession>
<sequence>MANPDGTLLRLNEDPIFHFGILRFLSLSVYDGADIGEVLAAANGIIPGDFESFSAAFAGLAARVYRRASIALARSPVSAPARTAFFSAATYFRSADFFLHGDPGDPRIVDLWAKQTDAFDQGLALLNPPGRRLTVSTPDFDIPAIWFTPSDEVKPRPTIVMSNGYDGAQEEMYHIIGLAALERGYNVLTYEGPGQPSVRRHQNLGFISDWERVVTPLMDHVLSMTDHVDPGAVGLLGLSLGGYHAPRAAAFDHRFAAVMAIDGVWDFGAVLRRDLGPELMALHAAGRRAEFDARVRQGFLEPGAPTSMRWGLEQGMWSFNTRSPYDFATRMARHTLRDVAHRIRTPTLVGAAEEDMYFRGQPEQLAAALGKWAHLREFRNADAIGTHCGIGALKQQSAVVLDWFQGVLDAAGCRGEDGEQRGCV</sequence>
<dbReference type="PANTHER" id="PTHR22946:SF12">
    <property type="entry name" value="CONIDIAL PIGMENT BIOSYNTHESIS PROTEIN AYG1 (AFU_ORTHOLOGUE AFUA_2G17550)"/>
    <property type="match status" value="1"/>
</dbReference>
<dbReference type="Gene3D" id="3.40.50.1820">
    <property type="entry name" value="alpha/beta hydrolase"/>
    <property type="match status" value="1"/>
</dbReference>
<proteinExistence type="predicted"/>
<protein>
    <submittedName>
        <fullName evidence="1">2,6-dihydropseudooxynicotine hydrolase</fullName>
    </submittedName>
</protein>
<comment type="caution">
    <text evidence="1">The sequence shown here is derived from an EMBL/GenBank/DDBJ whole genome shotgun (WGS) entry which is preliminary data.</text>
</comment>
<dbReference type="InterPro" id="IPR050261">
    <property type="entry name" value="FrsA_esterase"/>
</dbReference>
<dbReference type="EMBL" id="NRSZ01000388">
    <property type="protein sequence ID" value="PNY27567.1"/>
    <property type="molecule type" value="Genomic_DNA"/>
</dbReference>
<dbReference type="Proteomes" id="UP000236621">
    <property type="component" value="Unassembled WGS sequence"/>
</dbReference>
<evidence type="ECO:0000313" key="1">
    <source>
        <dbReference type="EMBL" id="PNY27567.1"/>
    </source>
</evidence>
<reference evidence="1 2" key="1">
    <citation type="submission" date="2017-08" db="EMBL/GenBank/DDBJ databases">
        <title>Harnessing the power of phylogenomics to disentangle the directionality and signatures of interkingdom host jumping in the parasitic fungal genus Tolypocladium.</title>
        <authorList>
            <person name="Quandt C.A."/>
            <person name="Patterson W."/>
            <person name="Spatafora J.W."/>
        </authorList>
    </citation>
    <scope>NUCLEOTIDE SEQUENCE [LARGE SCALE GENOMIC DNA]</scope>
    <source>
        <strain evidence="1 2">CBS 113982</strain>
    </source>
</reference>
<dbReference type="SUPFAM" id="SSF53474">
    <property type="entry name" value="alpha/beta-Hydrolases"/>
    <property type="match status" value="1"/>
</dbReference>
<dbReference type="GO" id="GO:0016787">
    <property type="term" value="F:hydrolase activity"/>
    <property type="evidence" value="ECO:0007669"/>
    <property type="project" value="UniProtKB-KW"/>
</dbReference>
<organism evidence="1 2">
    <name type="scientific">Tolypocladium capitatum</name>
    <dbReference type="NCBI Taxonomy" id="45235"/>
    <lineage>
        <taxon>Eukaryota</taxon>
        <taxon>Fungi</taxon>
        <taxon>Dikarya</taxon>
        <taxon>Ascomycota</taxon>
        <taxon>Pezizomycotina</taxon>
        <taxon>Sordariomycetes</taxon>
        <taxon>Hypocreomycetidae</taxon>
        <taxon>Hypocreales</taxon>
        <taxon>Ophiocordycipitaceae</taxon>
        <taxon>Tolypocladium</taxon>
    </lineage>
</organism>
<evidence type="ECO:0000313" key="2">
    <source>
        <dbReference type="Proteomes" id="UP000236621"/>
    </source>
</evidence>
<keyword evidence="1" id="KW-0378">Hydrolase</keyword>
<dbReference type="Gene3D" id="1.20.1440.110">
    <property type="entry name" value="acylaminoacyl peptidase"/>
    <property type="match status" value="1"/>
</dbReference>
<gene>
    <name evidence="1" type="ORF">TCAP_02522</name>
</gene>
<keyword evidence="2" id="KW-1185">Reference proteome</keyword>
<dbReference type="PANTHER" id="PTHR22946">
    <property type="entry name" value="DIENELACTONE HYDROLASE DOMAIN-CONTAINING PROTEIN-RELATED"/>
    <property type="match status" value="1"/>
</dbReference>
<dbReference type="InterPro" id="IPR029058">
    <property type="entry name" value="AB_hydrolase_fold"/>
</dbReference>
<dbReference type="AlphaFoldDB" id="A0A2K3QJ42"/>
<dbReference type="OrthoDB" id="249703at2759"/>